<dbReference type="InterPro" id="IPR007295">
    <property type="entry name" value="DUF402"/>
</dbReference>
<evidence type="ECO:0000313" key="4">
    <source>
        <dbReference type="Proteomes" id="UP000656813"/>
    </source>
</evidence>
<accession>A0A8J2ZYS6</accession>
<dbReference type="InterPro" id="IPR035930">
    <property type="entry name" value="FomD-like_sf"/>
</dbReference>
<reference evidence="3" key="2">
    <citation type="submission" date="2020-09" db="EMBL/GenBank/DDBJ databases">
        <authorList>
            <person name="Sun Q."/>
            <person name="Zhou Y."/>
        </authorList>
    </citation>
    <scope>NUCLEOTIDE SEQUENCE</scope>
    <source>
        <strain evidence="3">CGMCC 1.12777</strain>
    </source>
</reference>
<gene>
    <name evidence="3" type="ORF">GCM10007096_36880</name>
</gene>
<dbReference type="RefSeq" id="WP_229745649.1">
    <property type="nucleotide sequence ID" value="NZ_BMFV01000038.1"/>
</dbReference>
<organism evidence="3 4">
    <name type="scientific">Pullulanibacillus pueri</name>
    <dbReference type="NCBI Taxonomy" id="1437324"/>
    <lineage>
        <taxon>Bacteria</taxon>
        <taxon>Bacillati</taxon>
        <taxon>Bacillota</taxon>
        <taxon>Bacilli</taxon>
        <taxon>Bacillales</taxon>
        <taxon>Sporolactobacillaceae</taxon>
        <taxon>Pullulanibacillus</taxon>
    </lineage>
</organism>
<evidence type="ECO:0000256" key="1">
    <source>
        <dbReference type="ARBA" id="ARBA00022801"/>
    </source>
</evidence>
<evidence type="ECO:0000313" key="3">
    <source>
        <dbReference type="EMBL" id="GGH87263.1"/>
    </source>
</evidence>
<evidence type="ECO:0000259" key="2">
    <source>
        <dbReference type="Pfam" id="PF04167"/>
    </source>
</evidence>
<feature type="domain" description="DUF402" evidence="2">
    <location>
        <begin position="47"/>
        <end position="152"/>
    </location>
</feature>
<dbReference type="Proteomes" id="UP000656813">
    <property type="component" value="Unassembled WGS sequence"/>
</dbReference>
<proteinExistence type="predicted"/>
<comment type="caution">
    <text evidence="3">The sequence shown here is derived from an EMBL/GenBank/DDBJ whole genome shotgun (WGS) entry which is preliminary data.</text>
</comment>
<dbReference type="SUPFAM" id="SSF159234">
    <property type="entry name" value="FomD-like"/>
    <property type="match status" value="1"/>
</dbReference>
<dbReference type="InterPro" id="IPR050212">
    <property type="entry name" value="Ntdp-like"/>
</dbReference>
<dbReference type="EMBL" id="BMFV01000038">
    <property type="protein sequence ID" value="GGH87263.1"/>
    <property type="molecule type" value="Genomic_DNA"/>
</dbReference>
<name>A0A8J2ZYS6_9BACL</name>
<dbReference type="AlphaFoldDB" id="A0A8J2ZYS6"/>
<dbReference type="PANTHER" id="PTHR39159:SF1">
    <property type="entry name" value="UPF0374 PROTEIN YGAC"/>
    <property type="match status" value="1"/>
</dbReference>
<dbReference type="GO" id="GO:0016787">
    <property type="term" value="F:hydrolase activity"/>
    <property type="evidence" value="ECO:0007669"/>
    <property type="project" value="UniProtKB-KW"/>
</dbReference>
<sequence>MPEIIKIKALKHPNIPHYEWEGDLLQVTSDYVLVRCHPGRQLIHHTKKDIFTIDNTSIEYFSLKEWFTAAMAVEEGKVVAYYCNIAKPSVLTNNALSFVDLDLDLVKDKDKAWQVVDEDEFETNSIKYNYSPELKAEAVNALEALKAKIKQGVFPFNDQILGFIRE</sequence>
<keyword evidence="4" id="KW-1185">Reference proteome</keyword>
<protein>
    <submittedName>
        <fullName evidence="3">UPF0374 protein</fullName>
    </submittedName>
</protein>
<dbReference type="Pfam" id="PF04167">
    <property type="entry name" value="DUF402"/>
    <property type="match status" value="1"/>
</dbReference>
<reference evidence="3" key="1">
    <citation type="journal article" date="2014" name="Int. J. Syst. Evol. Microbiol.">
        <title>Complete genome sequence of Corynebacterium casei LMG S-19264T (=DSM 44701T), isolated from a smear-ripened cheese.</title>
        <authorList>
            <consortium name="US DOE Joint Genome Institute (JGI-PGF)"/>
            <person name="Walter F."/>
            <person name="Albersmeier A."/>
            <person name="Kalinowski J."/>
            <person name="Ruckert C."/>
        </authorList>
    </citation>
    <scope>NUCLEOTIDE SEQUENCE</scope>
    <source>
        <strain evidence="3">CGMCC 1.12777</strain>
    </source>
</reference>
<dbReference type="Gene3D" id="2.40.380.10">
    <property type="entry name" value="FomD-like"/>
    <property type="match status" value="1"/>
</dbReference>
<dbReference type="PANTHER" id="PTHR39159">
    <property type="match status" value="1"/>
</dbReference>
<keyword evidence="1" id="KW-0378">Hydrolase</keyword>